<proteinExistence type="predicted"/>
<evidence type="ECO:0000313" key="2">
    <source>
        <dbReference type="EMBL" id="QKZ21445.1"/>
    </source>
</evidence>
<dbReference type="InterPro" id="IPR032710">
    <property type="entry name" value="NTF2-like_dom_sf"/>
</dbReference>
<protein>
    <submittedName>
        <fullName evidence="2">Nuclear transport factor 2 family protein</fullName>
    </submittedName>
</protein>
<dbReference type="EMBL" id="CP056041">
    <property type="protein sequence ID" value="QKZ21445.1"/>
    <property type="molecule type" value="Genomic_DNA"/>
</dbReference>
<feature type="domain" description="SnoaL-like" evidence="1">
    <location>
        <begin position="15"/>
        <end position="144"/>
    </location>
</feature>
<evidence type="ECO:0000313" key="3">
    <source>
        <dbReference type="Proteomes" id="UP000509418"/>
    </source>
</evidence>
<gene>
    <name evidence="2" type="ORF">HUT05_31385</name>
</gene>
<dbReference type="CDD" id="cd00531">
    <property type="entry name" value="NTF2_like"/>
    <property type="match status" value="1"/>
</dbReference>
<dbReference type="InterPro" id="IPR037401">
    <property type="entry name" value="SnoaL-like"/>
</dbReference>
<dbReference type="AlphaFoldDB" id="A0A7H8TDC9"/>
<dbReference type="Proteomes" id="UP000509418">
    <property type="component" value="Chromosome"/>
</dbReference>
<name>A0A7H8TDC9_STRCX</name>
<dbReference type="SUPFAM" id="SSF54427">
    <property type="entry name" value="NTF2-like"/>
    <property type="match status" value="1"/>
</dbReference>
<evidence type="ECO:0000259" key="1">
    <source>
        <dbReference type="Pfam" id="PF13577"/>
    </source>
</evidence>
<reference evidence="2 3" key="1">
    <citation type="submission" date="2020-06" db="EMBL/GenBank/DDBJ databases">
        <title>Genome mining for natural products.</title>
        <authorList>
            <person name="Zhang B."/>
            <person name="Shi J."/>
            <person name="Ge H."/>
        </authorList>
    </citation>
    <scope>NUCLEOTIDE SEQUENCE [LARGE SCALE GENOMIC DNA]</scope>
    <source>
        <strain evidence="2 3">NA02069</strain>
    </source>
</reference>
<dbReference type="RefSeq" id="WP_107905467.1">
    <property type="nucleotide sequence ID" value="NZ_CBDRGH010000007.1"/>
</dbReference>
<accession>A0A7H8TDC9</accession>
<sequence length="160" mass="17973">MTTPDELAQLGAQVRTLADRAAITEVCDRYVHHLDADRHNDTWFGSVFTADVHLTFPFGEFKGFEGLAGFQQMARTTFERTHHLAGNYTIDLHPGGDEDAARVRAHLMAVHVRRPDEPAAHFDIGGHYEAELTRTPAGWRIRRFTFDLVWNAGQGPNPGH</sequence>
<keyword evidence="3" id="KW-1185">Reference proteome</keyword>
<dbReference type="Pfam" id="PF13577">
    <property type="entry name" value="SnoaL_4"/>
    <property type="match status" value="1"/>
</dbReference>
<dbReference type="Gene3D" id="3.10.450.50">
    <property type="match status" value="1"/>
</dbReference>
<organism evidence="2 3">
    <name type="scientific">Streptomyces chartreusis</name>
    <dbReference type="NCBI Taxonomy" id="1969"/>
    <lineage>
        <taxon>Bacteria</taxon>
        <taxon>Bacillati</taxon>
        <taxon>Actinomycetota</taxon>
        <taxon>Actinomycetes</taxon>
        <taxon>Kitasatosporales</taxon>
        <taxon>Streptomycetaceae</taxon>
        <taxon>Streptomyces</taxon>
    </lineage>
</organism>